<organism evidence="4">
    <name type="scientific">Arcella intermedia</name>
    <dbReference type="NCBI Taxonomy" id="1963864"/>
    <lineage>
        <taxon>Eukaryota</taxon>
        <taxon>Amoebozoa</taxon>
        <taxon>Tubulinea</taxon>
        <taxon>Elardia</taxon>
        <taxon>Arcellinida</taxon>
        <taxon>Sphaerothecina</taxon>
        <taxon>Arcellidae</taxon>
        <taxon>Arcella</taxon>
    </lineage>
</organism>
<reference evidence="4" key="1">
    <citation type="journal article" date="2020" name="J. Eukaryot. Microbiol.">
        <title>De novo Sequencing, Assembly and Annotation of the Transcriptome for the Free-Living Testate Amoeba Arcella intermedia.</title>
        <authorList>
            <person name="Ribeiro G.M."/>
            <person name="Porfirio-Sousa A.L."/>
            <person name="Maurer-Alcala X.X."/>
            <person name="Katz L.A."/>
            <person name="Lahr D.J.G."/>
        </authorList>
    </citation>
    <scope>NUCLEOTIDE SEQUENCE</scope>
</reference>
<evidence type="ECO:0000259" key="3">
    <source>
        <dbReference type="SMART" id="SM01218"/>
    </source>
</evidence>
<protein>
    <recommendedName>
        <fullName evidence="3">Chromatin target of PRMT1 protein C-terminal domain-containing protein</fullName>
    </recommendedName>
</protein>
<dbReference type="SMART" id="SM01218">
    <property type="entry name" value="FoP_duplication"/>
    <property type="match status" value="1"/>
</dbReference>
<dbReference type="InterPro" id="IPR025715">
    <property type="entry name" value="FoP_C"/>
</dbReference>
<sequence length="141" mass="15520">MATRRVIVESTINDRFKKIQESDGKDTRMTTPSQGGVSKPRGRGGRGISARGRGGLNGRRVAVPSSTRGRGGFRGGRGRGGRGISSRGRGRGGRKSADNKKEGKPEDLDKDLENYWLKDEEKGAEMLDQELEDYMSHRDEK</sequence>
<dbReference type="GO" id="GO:0003723">
    <property type="term" value="F:RNA binding"/>
    <property type="evidence" value="ECO:0007669"/>
    <property type="project" value="UniProtKB-KW"/>
</dbReference>
<feature type="compositionally biased region" description="Basic and acidic residues" evidence="2">
    <location>
        <begin position="12"/>
        <end position="28"/>
    </location>
</feature>
<keyword evidence="1" id="KW-0694">RNA-binding</keyword>
<dbReference type="AlphaFoldDB" id="A0A6B2LQQ4"/>
<name>A0A6B2LQQ4_9EUKA</name>
<evidence type="ECO:0000256" key="1">
    <source>
        <dbReference type="ARBA" id="ARBA00022884"/>
    </source>
</evidence>
<feature type="region of interest" description="Disordered" evidence="2">
    <location>
        <begin position="1"/>
        <end position="141"/>
    </location>
</feature>
<feature type="domain" description="Chromatin target of PRMT1 protein C-terminal" evidence="3">
    <location>
        <begin position="52"/>
        <end position="141"/>
    </location>
</feature>
<dbReference type="Pfam" id="PF13865">
    <property type="entry name" value="FoP_duplication"/>
    <property type="match status" value="1"/>
</dbReference>
<dbReference type="EMBL" id="GIBP01010072">
    <property type="protein sequence ID" value="NDV39041.1"/>
    <property type="molecule type" value="Transcribed_RNA"/>
</dbReference>
<feature type="compositionally biased region" description="Basic and acidic residues" evidence="2">
    <location>
        <begin position="95"/>
        <end position="125"/>
    </location>
</feature>
<evidence type="ECO:0000256" key="2">
    <source>
        <dbReference type="SAM" id="MobiDB-lite"/>
    </source>
</evidence>
<evidence type="ECO:0000313" key="4">
    <source>
        <dbReference type="EMBL" id="NDV39041.1"/>
    </source>
</evidence>
<accession>A0A6B2LQQ4</accession>
<proteinExistence type="predicted"/>